<evidence type="ECO:0000256" key="5">
    <source>
        <dbReference type="ARBA" id="ARBA00023242"/>
    </source>
</evidence>
<dbReference type="InterPro" id="IPR036322">
    <property type="entry name" value="WD40_repeat_dom_sf"/>
</dbReference>
<evidence type="ECO:0000256" key="1">
    <source>
        <dbReference type="ARBA" id="ARBA00004123"/>
    </source>
</evidence>
<protein>
    <recommendedName>
        <fullName evidence="9">Transfer RNA methyltransferase 82</fullName>
    </recommendedName>
</protein>
<dbReference type="AlphaFoldDB" id="A0A9P4UMS0"/>
<dbReference type="OrthoDB" id="339900at2759"/>
<evidence type="ECO:0000256" key="6">
    <source>
        <dbReference type="HAMAP-Rule" id="MF_03056"/>
    </source>
</evidence>
<accession>A0A9P4UMS0</accession>
<evidence type="ECO:0000256" key="2">
    <source>
        <dbReference type="ARBA" id="ARBA00022574"/>
    </source>
</evidence>
<evidence type="ECO:0008006" key="9">
    <source>
        <dbReference type="Google" id="ProtNLM"/>
    </source>
</evidence>
<evidence type="ECO:0000313" key="7">
    <source>
        <dbReference type="EMBL" id="KAF2719909.1"/>
    </source>
</evidence>
<dbReference type="GO" id="GO:0043527">
    <property type="term" value="C:tRNA methyltransferase complex"/>
    <property type="evidence" value="ECO:0007669"/>
    <property type="project" value="TreeGrafter"/>
</dbReference>
<evidence type="ECO:0000256" key="3">
    <source>
        <dbReference type="ARBA" id="ARBA00022694"/>
    </source>
</evidence>
<keyword evidence="2 6" id="KW-0853">WD repeat</keyword>
<name>A0A9P4UMS0_9PEZI</name>
<comment type="function">
    <text evidence="6">Required for the formation of N(7)-methylguanine at position 46 (m7G46) in tRNA. In the complex, it is required to stabilize and induce conformational changes of the catalytic subunit.</text>
</comment>
<dbReference type="EMBL" id="MU003805">
    <property type="protein sequence ID" value="KAF2719909.1"/>
    <property type="molecule type" value="Genomic_DNA"/>
</dbReference>
<comment type="similarity">
    <text evidence="6">Belongs to the WD repeat TRM82 family.</text>
</comment>
<dbReference type="Gene3D" id="2.130.10.10">
    <property type="entry name" value="YVTN repeat-like/Quinoprotein amine dehydrogenase"/>
    <property type="match status" value="2"/>
</dbReference>
<sequence length="478" mass="51711">MPHPFQCIAYAKSGNDSASILLAACGHKLLSTTASPNALISSWSAANTIDASANDDDHAEQPKKKQKTEVPVQSLLNIIKLTISPDSRHVVAVTEDKHVRVFALDQKNTLLELSERILPKRPCALQVLPDNRTILVGDKFGDVYSLPLLPSAEEDAAAAAAKAEKQAAKTFKPSASNLTVHSKRNLESLESQMRQRQFTPRKEALAFVHQLLLGHVSMLTDALFIQTQTLQGNRSRGYIITADRDEHIRISRGPPQSHIIEGFCLGHTNFISKLCLAGTDTLVSGGGDDWIGVWDWKSFSLRGKVNIRSAIVRALATEGKTADDVQVAVSNLLSVPAVISGKPSEIVVAICEGVKALFVFDSSELLIKKEESVEVTTLPLEAQPVDLMRFDSDRAFFVVSLDQREEGSSGLKAYSIAAGAGTADGDFSIVSCNGVDAKLRTLCEATADVPVDDKKTNGLLYSIANLRKRGGWDQDNDG</sequence>
<evidence type="ECO:0000313" key="8">
    <source>
        <dbReference type="Proteomes" id="UP000799441"/>
    </source>
</evidence>
<dbReference type="GO" id="GO:0005634">
    <property type="term" value="C:nucleus"/>
    <property type="evidence" value="ECO:0007669"/>
    <property type="project" value="UniProtKB-SubCell"/>
</dbReference>
<reference evidence="7" key="1">
    <citation type="journal article" date="2020" name="Stud. Mycol.">
        <title>101 Dothideomycetes genomes: a test case for predicting lifestyles and emergence of pathogens.</title>
        <authorList>
            <person name="Haridas S."/>
            <person name="Albert R."/>
            <person name="Binder M."/>
            <person name="Bloem J."/>
            <person name="Labutti K."/>
            <person name="Salamov A."/>
            <person name="Andreopoulos B."/>
            <person name="Baker S."/>
            <person name="Barry K."/>
            <person name="Bills G."/>
            <person name="Bluhm B."/>
            <person name="Cannon C."/>
            <person name="Castanera R."/>
            <person name="Culley D."/>
            <person name="Daum C."/>
            <person name="Ezra D."/>
            <person name="Gonzalez J."/>
            <person name="Henrissat B."/>
            <person name="Kuo A."/>
            <person name="Liang C."/>
            <person name="Lipzen A."/>
            <person name="Lutzoni F."/>
            <person name="Magnuson J."/>
            <person name="Mondo S."/>
            <person name="Nolan M."/>
            <person name="Ohm R."/>
            <person name="Pangilinan J."/>
            <person name="Park H.-J."/>
            <person name="Ramirez L."/>
            <person name="Alfaro M."/>
            <person name="Sun H."/>
            <person name="Tritt A."/>
            <person name="Yoshinaga Y."/>
            <person name="Zwiers L.-H."/>
            <person name="Turgeon B."/>
            <person name="Goodwin S."/>
            <person name="Spatafora J."/>
            <person name="Crous P."/>
            <person name="Grigoriev I."/>
        </authorList>
    </citation>
    <scope>NUCLEOTIDE SEQUENCE</scope>
    <source>
        <strain evidence="7">CBS 116435</strain>
    </source>
</reference>
<evidence type="ECO:0000256" key="4">
    <source>
        <dbReference type="ARBA" id="ARBA00022737"/>
    </source>
</evidence>
<comment type="caution">
    <text evidence="7">The sequence shown here is derived from an EMBL/GenBank/DDBJ whole genome shotgun (WGS) entry which is preliminary data.</text>
</comment>
<comment type="pathway">
    <text evidence="6">tRNA modification; N(7)-methylguanine-tRNA biosynthesis.</text>
</comment>
<proteinExistence type="inferred from homology"/>
<dbReference type="InterPro" id="IPR001680">
    <property type="entry name" value="WD40_rpt"/>
</dbReference>
<keyword evidence="8" id="KW-1185">Reference proteome</keyword>
<dbReference type="SMART" id="SM00320">
    <property type="entry name" value="WD40"/>
    <property type="match status" value="2"/>
</dbReference>
<dbReference type="InterPro" id="IPR015943">
    <property type="entry name" value="WD40/YVTN_repeat-like_dom_sf"/>
</dbReference>
<dbReference type="GO" id="GO:0106004">
    <property type="term" value="P:tRNA (guanine-N7)-methylation"/>
    <property type="evidence" value="ECO:0007669"/>
    <property type="project" value="UniProtKB-UniRule"/>
</dbReference>
<dbReference type="Proteomes" id="UP000799441">
    <property type="component" value="Unassembled WGS sequence"/>
</dbReference>
<dbReference type="HAMAP" id="MF_03056">
    <property type="entry name" value="TRM82"/>
    <property type="match status" value="1"/>
</dbReference>
<dbReference type="SUPFAM" id="SSF50978">
    <property type="entry name" value="WD40 repeat-like"/>
    <property type="match status" value="1"/>
</dbReference>
<keyword evidence="4 6" id="KW-0677">Repeat</keyword>
<dbReference type="PANTHER" id="PTHR16288:SF0">
    <property type="entry name" value="TRNA (GUANINE-N(7)-)-METHYLTRANSFERASE NON-CATALYTIC SUBUNIT WDR4"/>
    <property type="match status" value="1"/>
</dbReference>
<dbReference type="InterPro" id="IPR028884">
    <property type="entry name" value="Trm82"/>
</dbReference>
<dbReference type="PANTHER" id="PTHR16288">
    <property type="entry name" value="WD40 REPEAT PROTEIN 4"/>
    <property type="match status" value="1"/>
</dbReference>
<dbReference type="GO" id="GO:0005829">
    <property type="term" value="C:cytosol"/>
    <property type="evidence" value="ECO:0007669"/>
    <property type="project" value="TreeGrafter"/>
</dbReference>
<organism evidence="7 8">
    <name type="scientific">Polychaeton citri CBS 116435</name>
    <dbReference type="NCBI Taxonomy" id="1314669"/>
    <lineage>
        <taxon>Eukaryota</taxon>
        <taxon>Fungi</taxon>
        <taxon>Dikarya</taxon>
        <taxon>Ascomycota</taxon>
        <taxon>Pezizomycotina</taxon>
        <taxon>Dothideomycetes</taxon>
        <taxon>Dothideomycetidae</taxon>
        <taxon>Capnodiales</taxon>
        <taxon>Capnodiaceae</taxon>
        <taxon>Polychaeton</taxon>
    </lineage>
</organism>
<keyword evidence="3 6" id="KW-0819">tRNA processing</keyword>
<comment type="subcellular location">
    <subcellularLocation>
        <location evidence="1 6">Nucleus</location>
    </subcellularLocation>
</comment>
<keyword evidence="5 6" id="KW-0539">Nucleus</keyword>
<gene>
    <name evidence="7" type="ORF">K431DRAFT_271662</name>
</gene>